<dbReference type="AlphaFoldDB" id="A0A2H3KLZ3"/>
<feature type="transmembrane region" description="Helical" evidence="5">
    <location>
        <begin position="219"/>
        <end position="239"/>
    </location>
</feature>
<evidence type="ECO:0000256" key="1">
    <source>
        <dbReference type="ARBA" id="ARBA00004141"/>
    </source>
</evidence>
<evidence type="ECO:0000256" key="4">
    <source>
        <dbReference type="ARBA" id="ARBA00023136"/>
    </source>
</evidence>
<organism evidence="6 7">
    <name type="scientific">Candidatus Chloroploca asiatica</name>
    <dbReference type="NCBI Taxonomy" id="1506545"/>
    <lineage>
        <taxon>Bacteria</taxon>
        <taxon>Bacillati</taxon>
        <taxon>Chloroflexota</taxon>
        <taxon>Chloroflexia</taxon>
        <taxon>Chloroflexales</taxon>
        <taxon>Chloroflexineae</taxon>
        <taxon>Oscillochloridaceae</taxon>
        <taxon>Candidatus Chloroploca</taxon>
    </lineage>
</organism>
<dbReference type="Pfam" id="PF13520">
    <property type="entry name" value="AA_permease_2"/>
    <property type="match status" value="1"/>
</dbReference>
<dbReference type="Gene3D" id="1.20.1740.10">
    <property type="entry name" value="Amino acid/polyamine transporter I"/>
    <property type="match status" value="1"/>
</dbReference>
<dbReference type="OrthoDB" id="9759676at2"/>
<accession>A0A2H3KLZ3</accession>
<keyword evidence="4 5" id="KW-0472">Membrane</keyword>
<name>A0A2H3KLZ3_9CHLR</name>
<evidence type="ECO:0000313" key="6">
    <source>
        <dbReference type="EMBL" id="PDV98334.1"/>
    </source>
</evidence>
<dbReference type="GO" id="GO:0016020">
    <property type="term" value="C:membrane"/>
    <property type="evidence" value="ECO:0007669"/>
    <property type="project" value="UniProtKB-SubCell"/>
</dbReference>
<dbReference type="RefSeq" id="WP_097653587.1">
    <property type="nucleotide sequence ID" value="NZ_LYXE01000103.1"/>
</dbReference>
<dbReference type="InterPro" id="IPR053153">
    <property type="entry name" value="APC_K+_Transporter"/>
</dbReference>
<dbReference type="EMBL" id="LYXE01000103">
    <property type="protein sequence ID" value="PDV98334.1"/>
    <property type="molecule type" value="Genomic_DNA"/>
</dbReference>
<evidence type="ECO:0000313" key="7">
    <source>
        <dbReference type="Proteomes" id="UP000220922"/>
    </source>
</evidence>
<gene>
    <name evidence="6" type="ORF">A9Q02_15735</name>
</gene>
<feature type="transmembrane region" description="Helical" evidence="5">
    <location>
        <begin position="260"/>
        <end position="282"/>
    </location>
</feature>
<evidence type="ECO:0000256" key="2">
    <source>
        <dbReference type="ARBA" id="ARBA00022692"/>
    </source>
</evidence>
<feature type="transmembrane region" description="Helical" evidence="5">
    <location>
        <begin position="415"/>
        <end position="436"/>
    </location>
</feature>
<reference evidence="6 7" key="1">
    <citation type="submission" date="2016-05" db="EMBL/GenBank/DDBJ databases">
        <authorList>
            <person name="Lavstsen T."/>
            <person name="Jespersen J.S."/>
        </authorList>
    </citation>
    <scope>NUCLEOTIDE SEQUENCE [LARGE SCALE GENOMIC DNA]</scope>
    <source>
        <strain evidence="6 7">B7-9</strain>
    </source>
</reference>
<comment type="subcellular location">
    <subcellularLocation>
        <location evidence="1">Membrane</location>
        <topology evidence="1">Multi-pass membrane protein</topology>
    </subcellularLocation>
</comment>
<feature type="transmembrane region" description="Helical" evidence="5">
    <location>
        <begin position="355"/>
        <end position="377"/>
    </location>
</feature>
<dbReference type="PANTHER" id="PTHR47704:SF1">
    <property type="entry name" value="POTASSIUM TRANSPORTER KIMA"/>
    <property type="match status" value="1"/>
</dbReference>
<dbReference type="InterPro" id="IPR002293">
    <property type="entry name" value="AA/rel_permease1"/>
</dbReference>
<feature type="transmembrane region" description="Helical" evidence="5">
    <location>
        <begin position="62"/>
        <end position="81"/>
    </location>
</feature>
<keyword evidence="7" id="KW-1185">Reference proteome</keyword>
<feature type="transmembrane region" description="Helical" evidence="5">
    <location>
        <begin position="383"/>
        <end position="403"/>
    </location>
</feature>
<dbReference type="PANTHER" id="PTHR47704">
    <property type="entry name" value="POTASSIUM TRANSPORTER KIMA"/>
    <property type="match status" value="1"/>
</dbReference>
<keyword evidence="2 5" id="KW-0812">Transmembrane</keyword>
<dbReference type="Proteomes" id="UP000220922">
    <property type="component" value="Unassembled WGS sequence"/>
</dbReference>
<feature type="transmembrane region" description="Helical" evidence="5">
    <location>
        <begin position="302"/>
        <end position="324"/>
    </location>
</feature>
<evidence type="ECO:0000256" key="5">
    <source>
        <dbReference type="SAM" id="Phobius"/>
    </source>
</evidence>
<feature type="transmembrane region" description="Helical" evidence="5">
    <location>
        <begin position="177"/>
        <end position="199"/>
    </location>
</feature>
<feature type="transmembrane region" description="Helical" evidence="5">
    <location>
        <begin position="442"/>
        <end position="461"/>
    </location>
</feature>
<feature type="transmembrane region" description="Helical" evidence="5">
    <location>
        <begin position="148"/>
        <end position="165"/>
    </location>
</feature>
<proteinExistence type="predicted"/>
<sequence length="617" mass="66444">MSSSFKRLLLGKPIPTESENRDQLRKHTALAVFSSDALSSVAYATEAILAVLIIAGTFTLGLSLPISLAITALLVIVGISYRQTIHAYPGGGGAYIVARENLGVVPGLVAAGALLVDYVLTVAVSISAGVAAITSLAGALGYPGLREYGVGLALIFIATITLLNLRGIRDKGLLFALPTYIFVLSILGMIAYALIRYFIVGAPDLPPPASIEPPVNAELISAWLILRAFAAGCTALTGIEAISDNVQDFKPPAARNAATTLTVMIVLLVTMFLGITYLANLYGVTPNSVTNETVLSQLARGVFGIGPIYVLLQVATALILVLAANTGYADFPRLAFFLARDRFLPRQLANRGERLVFSNGILVLGIAAAVLVVLFQANPIALLPLYTLGVFTSFTLSQLGMVRRNLRTQTNGSERAALISGIGALLSGVVLVMLALTKFIHGAWIVIIVIPILVLGFQVIARHYTRVAEQLSLTTAVRPQPIRRLTAVVLVSGVHKGMLPALELGRALAPDNVTAVYVNLEPDQGMRIRSRWEEWGCDVPLVVLDSPYRSLVTPVLKYVQEIEGRYRDDQVMVILPEFIPSRWWEHLLHNQTGLLLRAALMFRAGKTVISVPYKLER</sequence>
<protein>
    <submittedName>
        <fullName evidence="6">Amino acid permease</fullName>
    </submittedName>
</protein>
<feature type="transmembrane region" description="Helical" evidence="5">
    <location>
        <begin position="102"/>
        <end position="128"/>
    </location>
</feature>
<keyword evidence="3 5" id="KW-1133">Transmembrane helix</keyword>
<dbReference type="GO" id="GO:0022857">
    <property type="term" value="F:transmembrane transporter activity"/>
    <property type="evidence" value="ECO:0007669"/>
    <property type="project" value="InterPro"/>
</dbReference>
<comment type="caution">
    <text evidence="6">The sequence shown here is derived from an EMBL/GenBank/DDBJ whole genome shotgun (WGS) entry which is preliminary data.</text>
</comment>
<evidence type="ECO:0000256" key="3">
    <source>
        <dbReference type="ARBA" id="ARBA00022989"/>
    </source>
</evidence>